<organism evidence="1 3">
    <name type="scientific">Crotalaria pallida</name>
    <name type="common">Smooth rattlebox</name>
    <name type="synonym">Crotalaria striata</name>
    <dbReference type="NCBI Taxonomy" id="3830"/>
    <lineage>
        <taxon>Eukaryota</taxon>
        <taxon>Viridiplantae</taxon>
        <taxon>Streptophyta</taxon>
        <taxon>Embryophyta</taxon>
        <taxon>Tracheophyta</taxon>
        <taxon>Spermatophyta</taxon>
        <taxon>Magnoliopsida</taxon>
        <taxon>eudicotyledons</taxon>
        <taxon>Gunneridae</taxon>
        <taxon>Pentapetalae</taxon>
        <taxon>rosids</taxon>
        <taxon>fabids</taxon>
        <taxon>Fabales</taxon>
        <taxon>Fabaceae</taxon>
        <taxon>Papilionoideae</taxon>
        <taxon>50 kb inversion clade</taxon>
        <taxon>genistoids sensu lato</taxon>
        <taxon>core genistoids</taxon>
        <taxon>Crotalarieae</taxon>
        <taxon>Crotalaria</taxon>
    </lineage>
</organism>
<accession>A0AAN9IA45</accession>
<reference evidence="1 3" key="1">
    <citation type="submission" date="2024-01" db="EMBL/GenBank/DDBJ databases">
        <title>The genomes of 5 underutilized Papilionoideae crops provide insights into root nodulation and disease resistanc.</title>
        <authorList>
            <person name="Yuan L."/>
        </authorList>
    </citation>
    <scope>NUCLEOTIDE SEQUENCE [LARGE SCALE GENOMIC DNA]</scope>
    <source>
        <strain evidence="1">ZHUSHIDOU_FW_LH</strain>
        <tissue evidence="1">Leaf</tissue>
    </source>
</reference>
<dbReference type="EMBL" id="JAYWIO010000001">
    <property type="protein sequence ID" value="KAK7290797.1"/>
    <property type="molecule type" value="Genomic_DNA"/>
</dbReference>
<name>A0AAN9IA45_CROPI</name>
<dbReference type="EMBL" id="JAYWIO010000004">
    <property type="protein sequence ID" value="KAK7269410.1"/>
    <property type="molecule type" value="Genomic_DNA"/>
</dbReference>
<dbReference type="AlphaFoldDB" id="A0AAN9IA45"/>
<sequence>MLRRKDCTGCVSEEFKDCIGKGRNKFLSDLELHIAETYVLVNCKEVEPYLKQFEDSLKEANPNIHEDQIVEARDEGFSRWLKHQVSMDRVENQMIREISC</sequence>
<dbReference type="Proteomes" id="UP001372338">
    <property type="component" value="Unassembled WGS sequence"/>
</dbReference>
<comment type="caution">
    <text evidence="1">The sequence shown here is derived from an EMBL/GenBank/DDBJ whole genome shotgun (WGS) entry which is preliminary data.</text>
</comment>
<evidence type="ECO:0000313" key="3">
    <source>
        <dbReference type="Proteomes" id="UP001372338"/>
    </source>
</evidence>
<gene>
    <name evidence="2" type="ORF">RIF29_05500</name>
    <name evidence="1" type="ORF">RIF29_22136</name>
</gene>
<evidence type="ECO:0000313" key="2">
    <source>
        <dbReference type="EMBL" id="KAK7290797.1"/>
    </source>
</evidence>
<dbReference type="PANTHER" id="PTHR48258:SF4">
    <property type="entry name" value="DUF4216 DOMAIN-CONTAINING PROTEIN"/>
    <property type="match status" value="1"/>
</dbReference>
<proteinExistence type="predicted"/>
<protein>
    <submittedName>
        <fullName evidence="1">Uncharacterized protein</fullName>
    </submittedName>
</protein>
<keyword evidence="3" id="KW-1185">Reference proteome</keyword>
<dbReference type="PANTHER" id="PTHR48258">
    <property type="entry name" value="DUF4218 DOMAIN-CONTAINING PROTEIN-RELATED"/>
    <property type="match status" value="1"/>
</dbReference>
<evidence type="ECO:0000313" key="1">
    <source>
        <dbReference type="EMBL" id="KAK7269410.1"/>
    </source>
</evidence>